<organism evidence="12 13">
    <name type="scientific">Encephalitozoon intestinalis (strain ATCC 50506)</name>
    <name type="common">Microsporidian parasite</name>
    <name type="synonym">Septata intestinalis</name>
    <dbReference type="NCBI Taxonomy" id="876142"/>
    <lineage>
        <taxon>Eukaryota</taxon>
        <taxon>Fungi</taxon>
        <taxon>Fungi incertae sedis</taxon>
        <taxon>Microsporidia</taxon>
        <taxon>Unikaryonidae</taxon>
        <taxon>Encephalitozoon</taxon>
    </lineage>
</organism>
<keyword evidence="5 10" id="KW-0347">Helicase</keyword>
<dbReference type="KEGG" id="ein:Eint_111160"/>
<evidence type="ECO:0000256" key="5">
    <source>
        <dbReference type="ARBA" id="ARBA00022806"/>
    </source>
</evidence>
<reference evidence="12 13" key="1">
    <citation type="journal article" date="2010" name="Nat. Commun.">
        <title>The complete sequence of the smallest known nuclear genome from the microsporidian Encephalitozoon intestinalis.</title>
        <authorList>
            <person name="Corradi N."/>
            <person name="Pombert J.-F."/>
            <person name="Farinelli L."/>
            <person name="Didier E.S."/>
            <person name="Keeling P.J."/>
        </authorList>
    </citation>
    <scope>NUCLEOTIDE SEQUENCE [LARGE SCALE GENOMIC DNA]</scope>
    <source>
        <strain evidence="12 13">ATCC 50506</strain>
    </source>
</reference>
<dbReference type="Proteomes" id="UP000002313">
    <property type="component" value="Chromosome XI"/>
</dbReference>
<keyword evidence="13" id="KW-1185">Reference proteome</keyword>
<keyword evidence="7 10" id="KW-0156">Chromatin regulator</keyword>
<comment type="subcellular location">
    <subcellularLocation>
        <location evidence="1 10">Nucleus</location>
    </subcellularLocation>
</comment>
<comment type="catalytic activity">
    <reaction evidence="9 10">
        <text>ATP + H2O = ADP + phosphate + H(+)</text>
        <dbReference type="Rhea" id="RHEA:13065"/>
        <dbReference type="ChEBI" id="CHEBI:15377"/>
        <dbReference type="ChEBI" id="CHEBI:15378"/>
        <dbReference type="ChEBI" id="CHEBI:30616"/>
        <dbReference type="ChEBI" id="CHEBI:43474"/>
        <dbReference type="ChEBI" id="CHEBI:456216"/>
        <dbReference type="EC" id="3.6.4.12"/>
    </reaction>
</comment>
<dbReference type="HOGENOM" id="CLU_028311_4_1_1"/>
<dbReference type="InterPro" id="IPR003593">
    <property type="entry name" value="AAA+_ATPase"/>
</dbReference>
<dbReference type="GO" id="GO:0016887">
    <property type="term" value="F:ATP hydrolysis activity"/>
    <property type="evidence" value="ECO:0007669"/>
    <property type="project" value="RHEA"/>
</dbReference>
<dbReference type="VEuPathDB" id="MicrosporidiaDB:Eint_111160"/>
<keyword evidence="10" id="KW-0234">DNA repair</keyword>
<dbReference type="Gene3D" id="1.10.8.60">
    <property type="match status" value="1"/>
</dbReference>
<dbReference type="InterPro" id="IPR027238">
    <property type="entry name" value="RuvB-like"/>
</dbReference>
<dbReference type="SMART" id="SM00382">
    <property type="entry name" value="AAA"/>
    <property type="match status" value="1"/>
</dbReference>
<evidence type="ECO:0000259" key="11">
    <source>
        <dbReference type="SMART" id="SM00382"/>
    </source>
</evidence>
<comment type="function">
    <text evidence="10">DNA helicase participates in several chromatin remodeling complexes, including the SWR1 and the INO80 complexes.</text>
</comment>
<evidence type="ECO:0000313" key="12">
    <source>
        <dbReference type="EMBL" id="ADM12615.2"/>
    </source>
</evidence>
<comment type="similarity">
    <text evidence="2 10">Belongs to the RuvB family.</text>
</comment>
<reference evidence="12 13" key="2">
    <citation type="journal article" date="2012" name="Proc. Natl. Acad. Sci. U.S.A.">
        <title>Gain and loss of multiple functionally related, horizontally transferred genes in the reduced genomes of two microsporidian parasites.</title>
        <authorList>
            <person name="Pombert J.-F."/>
            <person name="Selman M."/>
            <person name="Burki F."/>
            <person name="Bardell F.T."/>
            <person name="Farinelli L."/>
            <person name="Solter L.F."/>
            <person name="Whitman D.W."/>
            <person name="Weiss L.M."/>
            <person name="Corradi N."/>
            <person name="Keeling P.J."/>
        </authorList>
    </citation>
    <scope>NUCLEOTIDE SEQUENCE [LARGE SCALE GENOMIC DNA]</scope>
    <source>
        <strain evidence="12 13">ATCC 50506</strain>
    </source>
</reference>
<dbReference type="EC" id="3.6.4.12" evidence="10"/>
<evidence type="ECO:0000256" key="8">
    <source>
        <dbReference type="ARBA" id="ARBA00023242"/>
    </source>
</evidence>
<gene>
    <name evidence="12" type="ORF">Eint_111160</name>
</gene>
<keyword evidence="10" id="KW-0804">Transcription</keyword>
<dbReference type="OrthoDB" id="10060499at2759"/>
<name>E0S9Z3_ENCIT</name>
<dbReference type="RefSeq" id="XP_003073975.2">
    <property type="nucleotide sequence ID" value="XM_003073929.1"/>
</dbReference>
<protein>
    <recommendedName>
        <fullName evidence="10">RuvB-like helicase</fullName>
        <ecNumber evidence="10">3.6.4.12</ecNumber>
    </recommendedName>
</protein>
<dbReference type="GO" id="GO:0006325">
    <property type="term" value="P:chromatin organization"/>
    <property type="evidence" value="ECO:0007669"/>
    <property type="project" value="UniProtKB-KW"/>
</dbReference>
<dbReference type="GO" id="GO:0005634">
    <property type="term" value="C:nucleus"/>
    <property type="evidence" value="ECO:0007669"/>
    <property type="project" value="UniProtKB-SubCell"/>
</dbReference>
<keyword evidence="6 10" id="KW-0067">ATP-binding</keyword>
<dbReference type="GO" id="GO:0003678">
    <property type="term" value="F:DNA helicase activity"/>
    <property type="evidence" value="ECO:0007669"/>
    <property type="project" value="UniProtKB-EC"/>
</dbReference>
<dbReference type="GeneID" id="9699684"/>
<dbReference type="Pfam" id="PF17856">
    <property type="entry name" value="TIP49_C"/>
    <property type="match status" value="1"/>
</dbReference>
<evidence type="ECO:0000256" key="4">
    <source>
        <dbReference type="ARBA" id="ARBA00022801"/>
    </source>
</evidence>
<dbReference type="GO" id="GO:0005524">
    <property type="term" value="F:ATP binding"/>
    <property type="evidence" value="ECO:0007669"/>
    <property type="project" value="UniProtKB-KW"/>
</dbReference>
<accession>E0S9Z3</accession>
<keyword evidence="3 10" id="KW-0547">Nucleotide-binding</keyword>
<evidence type="ECO:0000256" key="10">
    <source>
        <dbReference type="RuleBase" id="RU363048"/>
    </source>
</evidence>
<dbReference type="Gene3D" id="2.40.50.360">
    <property type="entry name" value="RuvB-like helicase, domain II"/>
    <property type="match status" value="1"/>
</dbReference>
<evidence type="ECO:0000256" key="9">
    <source>
        <dbReference type="ARBA" id="ARBA00047995"/>
    </source>
</evidence>
<dbReference type="GO" id="GO:0006281">
    <property type="term" value="P:DNA repair"/>
    <property type="evidence" value="ECO:0007669"/>
    <property type="project" value="UniProtKB-KW"/>
</dbReference>
<proteinExistence type="inferred from homology"/>
<keyword evidence="10" id="KW-0227">DNA damage</keyword>
<evidence type="ECO:0000256" key="6">
    <source>
        <dbReference type="ARBA" id="ARBA00022840"/>
    </source>
</evidence>
<sequence>MEVRDVGTVNRISLHSHIVGLGCNEDEVEYNKDGLVGQVKARKAMVLIRKMVESNKGGKIVLIKGDRGSGKTALAIGLSKSLGGVHFNSISGTEIYSLEMSKSEAITQALRKSVGLRIKESVRTIEGEVVSLSGRRIVLKTVDMESSFDIGEKMRNELDKEKVSAGDVIRIIKERGRVYKIGTSMVKKNEMVGMDARFVPCPEGELIKIREEIQEISLHDIDVINNKAEGYLALFSGETGEIRTETRDEVNKKVWNWINEGKAEVVRGVLFIDEVHMLDIESFAFLNKAIEEDFCPVILVSTNKKECVIKGTDETSPYGMPKDFIDRALIISMEKYNREDLEAIIRHRILEEDVLIDGSAVDALVSISEESGLRYSMNLLTISSLRASKRGGKVVLEDIKRVSELFLMRPAGSKASWLNKSYVLHWLYLCLIQYHERRPSVRTLPRPVQDAQAPYYPLHVRCRKSVAYHYACSTCL</sequence>
<dbReference type="EMBL" id="CP001952">
    <property type="protein sequence ID" value="ADM12615.2"/>
    <property type="molecule type" value="Genomic_DNA"/>
</dbReference>
<dbReference type="InterPro" id="IPR027417">
    <property type="entry name" value="P-loop_NTPase"/>
</dbReference>
<dbReference type="PROSITE" id="PS51257">
    <property type="entry name" value="PROKAR_LIPOPROTEIN"/>
    <property type="match status" value="1"/>
</dbReference>
<dbReference type="InterPro" id="IPR041048">
    <property type="entry name" value="RuvB-like_C"/>
</dbReference>
<keyword evidence="4 10" id="KW-0378">Hydrolase</keyword>
<dbReference type="Pfam" id="PF06068">
    <property type="entry name" value="TIP49"/>
    <property type="match status" value="1"/>
</dbReference>
<evidence type="ECO:0000256" key="1">
    <source>
        <dbReference type="ARBA" id="ARBA00004123"/>
    </source>
</evidence>
<dbReference type="SUPFAM" id="SSF52540">
    <property type="entry name" value="P-loop containing nucleoside triphosphate hydrolases"/>
    <property type="match status" value="1"/>
</dbReference>
<feature type="domain" description="AAA+ ATPase" evidence="11">
    <location>
        <begin position="57"/>
        <end position="350"/>
    </location>
</feature>
<dbReference type="InterPro" id="IPR042487">
    <property type="entry name" value="RuvBL1/2_DNA/RNA_bd_dom"/>
</dbReference>
<keyword evidence="8 10" id="KW-0539">Nucleus</keyword>
<evidence type="ECO:0000256" key="7">
    <source>
        <dbReference type="ARBA" id="ARBA00022853"/>
    </source>
</evidence>
<evidence type="ECO:0000256" key="3">
    <source>
        <dbReference type="ARBA" id="ARBA00022741"/>
    </source>
</evidence>
<evidence type="ECO:0000256" key="2">
    <source>
        <dbReference type="ARBA" id="ARBA00007519"/>
    </source>
</evidence>
<dbReference type="InterPro" id="IPR010339">
    <property type="entry name" value="TIP49_P-loop"/>
</dbReference>
<evidence type="ECO:0000313" key="13">
    <source>
        <dbReference type="Proteomes" id="UP000002313"/>
    </source>
</evidence>
<dbReference type="AlphaFoldDB" id="E0S9Z3"/>
<dbReference type="Gene3D" id="3.40.50.300">
    <property type="entry name" value="P-loop containing nucleotide triphosphate hydrolases"/>
    <property type="match status" value="1"/>
</dbReference>
<keyword evidence="10" id="KW-0805">Transcription regulation</keyword>
<dbReference type="PANTHER" id="PTHR11093">
    <property type="entry name" value="RUVB-RELATED REPTIN AND PONTIN"/>
    <property type="match status" value="1"/>
</dbReference>